<evidence type="ECO:0008006" key="3">
    <source>
        <dbReference type="Google" id="ProtNLM"/>
    </source>
</evidence>
<dbReference type="EMBL" id="HBHP01030659">
    <property type="protein sequence ID" value="CAD9774877.1"/>
    <property type="molecule type" value="Transcribed_RNA"/>
</dbReference>
<accession>A0A7S2TZU9</accession>
<dbReference type="SUPFAM" id="SSF82708">
    <property type="entry name" value="R3H domain"/>
    <property type="match status" value="1"/>
</dbReference>
<dbReference type="GO" id="GO:0003676">
    <property type="term" value="F:nucleic acid binding"/>
    <property type="evidence" value="ECO:0007669"/>
    <property type="project" value="InterPro"/>
</dbReference>
<dbReference type="InterPro" id="IPR036867">
    <property type="entry name" value="R3H_dom_sf"/>
</dbReference>
<feature type="region of interest" description="Disordered" evidence="1">
    <location>
        <begin position="15"/>
        <end position="49"/>
    </location>
</feature>
<feature type="region of interest" description="Disordered" evidence="1">
    <location>
        <begin position="173"/>
        <end position="216"/>
    </location>
</feature>
<evidence type="ECO:0000256" key="1">
    <source>
        <dbReference type="SAM" id="MobiDB-lite"/>
    </source>
</evidence>
<dbReference type="Gene3D" id="3.30.1370.50">
    <property type="entry name" value="R3H-like domain"/>
    <property type="match status" value="1"/>
</dbReference>
<feature type="compositionally biased region" description="Low complexity" evidence="1">
    <location>
        <begin position="198"/>
        <end position="208"/>
    </location>
</feature>
<gene>
    <name evidence="2" type="ORF">LSP00402_LOCUS18872</name>
</gene>
<reference evidence="2" key="1">
    <citation type="submission" date="2021-01" db="EMBL/GenBank/DDBJ databases">
        <authorList>
            <person name="Corre E."/>
            <person name="Pelletier E."/>
            <person name="Niang G."/>
            <person name="Scheremetjew M."/>
            <person name="Finn R."/>
            <person name="Kale V."/>
            <person name="Holt S."/>
            <person name="Cochrane G."/>
            <person name="Meng A."/>
            <person name="Brown T."/>
            <person name="Cohen L."/>
        </authorList>
    </citation>
    <scope>NUCLEOTIDE SEQUENCE</scope>
    <source>
        <strain evidence="2">CCMP622</strain>
    </source>
</reference>
<dbReference type="AlphaFoldDB" id="A0A7S2TZU9"/>
<protein>
    <recommendedName>
        <fullName evidence="3">R3H domain-containing protein</fullName>
    </recommendedName>
</protein>
<organism evidence="2">
    <name type="scientific">Lotharella oceanica</name>
    <dbReference type="NCBI Taxonomy" id="641309"/>
    <lineage>
        <taxon>Eukaryota</taxon>
        <taxon>Sar</taxon>
        <taxon>Rhizaria</taxon>
        <taxon>Cercozoa</taxon>
        <taxon>Chlorarachniophyceae</taxon>
        <taxon>Lotharella</taxon>
    </lineage>
</organism>
<name>A0A7S2TZU9_9EUKA</name>
<evidence type="ECO:0000313" key="2">
    <source>
        <dbReference type="EMBL" id="CAD9774877.1"/>
    </source>
</evidence>
<sequence length="216" mass="25002">MDLLDDILAGVEDTYKAKPKPKQTAQAKRMAEFQRQRRERAKKQQQQFRTKIQAMLTKFKDSSDNDIKFPNEPDEQRRYTIHEMAAEFGFTSRSEETTEGSGINVIVVYKEEPEDDRPVEFSELTPFQKAELQRKIGVARRKAKIKKKKKDELAAAELAKCLTKPRMKEYVPKDKRSVREIHRQLVARRAAEAKAKQASESSSSSQKQQGEETKKI</sequence>
<feature type="compositionally biased region" description="Basic and acidic residues" evidence="1">
    <location>
        <begin position="173"/>
        <end position="197"/>
    </location>
</feature>
<proteinExistence type="predicted"/>